<dbReference type="Proteomes" id="UP000481876">
    <property type="component" value="Unassembled WGS sequence"/>
</dbReference>
<feature type="domain" description="HTH gntR-type" evidence="4">
    <location>
        <begin position="20"/>
        <end position="87"/>
    </location>
</feature>
<proteinExistence type="predicted"/>
<dbReference type="SUPFAM" id="SSF48008">
    <property type="entry name" value="GntR ligand-binding domain-like"/>
    <property type="match status" value="1"/>
</dbReference>
<dbReference type="GO" id="GO:0003700">
    <property type="term" value="F:DNA-binding transcription factor activity"/>
    <property type="evidence" value="ECO:0007669"/>
    <property type="project" value="InterPro"/>
</dbReference>
<name>A0A6L3Z2E5_BRUAN</name>
<evidence type="ECO:0000256" key="1">
    <source>
        <dbReference type="ARBA" id="ARBA00023015"/>
    </source>
</evidence>
<dbReference type="EMBL" id="WBWS01000024">
    <property type="protein sequence ID" value="KAB2764287.1"/>
    <property type="molecule type" value="Genomic_DNA"/>
</dbReference>
<dbReference type="AlphaFoldDB" id="A0A6L3Z2E5"/>
<evidence type="ECO:0000256" key="3">
    <source>
        <dbReference type="ARBA" id="ARBA00023163"/>
    </source>
</evidence>
<dbReference type="InterPro" id="IPR008920">
    <property type="entry name" value="TF_FadR/GntR_C"/>
</dbReference>
<organism evidence="5 6">
    <name type="scientific">Brucella anthropi</name>
    <name type="common">Ochrobactrum anthropi</name>
    <dbReference type="NCBI Taxonomy" id="529"/>
    <lineage>
        <taxon>Bacteria</taxon>
        <taxon>Pseudomonadati</taxon>
        <taxon>Pseudomonadota</taxon>
        <taxon>Alphaproteobacteria</taxon>
        <taxon>Hyphomicrobiales</taxon>
        <taxon>Brucellaceae</taxon>
        <taxon>Brucella/Ochrobactrum group</taxon>
        <taxon>Brucella</taxon>
    </lineage>
</organism>
<dbReference type="InterPro" id="IPR011711">
    <property type="entry name" value="GntR_C"/>
</dbReference>
<keyword evidence="1" id="KW-0805">Transcription regulation</keyword>
<dbReference type="PANTHER" id="PTHR43537">
    <property type="entry name" value="TRANSCRIPTIONAL REGULATOR, GNTR FAMILY"/>
    <property type="match status" value="1"/>
</dbReference>
<keyword evidence="2" id="KW-0238">DNA-binding</keyword>
<gene>
    <name evidence="5" type="ORF">F9L04_20100</name>
</gene>
<evidence type="ECO:0000313" key="5">
    <source>
        <dbReference type="EMBL" id="KAB2764287.1"/>
    </source>
</evidence>
<dbReference type="PROSITE" id="PS50949">
    <property type="entry name" value="HTH_GNTR"/>
    <property type="match status" value="1"/>
</dbReference>
<dbReference type="PANTHER" id="PTHR43537:SF39">
    <property type="entry name" value="HTH-TYPE TRANSCRIPTIONAL REGULATOR MCBR"/>
    <property type="match status" value="1"/>
</dbReference>
<evidence type="ECO:0000313" key="6">
    <source>
        <dbReference type="Proteomes" id="UP000481876"/>
    </source>
</evidence>
<keyword evidence="3" id="KW-0804">Transcription</keyword>
<dbReference type="Pfam" id="PF00392">
    <property type="entry name" value="GntR"/>
    <property type="match status" value="1"/>
</dbReference>
<dbReference type="SMART" id="SM00895">
    <property type="entry name" value="FCD"/>
    <property type="match status" value="1"/>
</dbReference>
<reference evidence="5 6" key="1">
    <citation type="submission" date="2019-09" db="EMBL/GenBank/DDBJ databases">
        <title>Taxonomic organization of the family Brucellaceae based on a phylogenomic approach.</title>
        <authorList>
            <person name="Leclercq S."/>
            <person name="Cloeckaert A."/>
            <person name="Zygmunt M.S."/>
        </authorList>
    </citation>
    <scope>NUCLEOTIDE SEQUENCE [LARGE SCALE GENOMIC DNA]</scope>
    <source>
        <strain evidence="5 6">LMG 3313</strain>
    </source>
</reference>
<dbReference type="InterPro" id="IPR036390">
    <property type="entry name" value="WH_DNA-bd_sf"/>
</dbReference>
<dbReference type="Pfam" id="PF07729">
    <property type="entry name" value="FCD"/>
    <property type="match status" value="1"/>
</dbReference>
<dbReference type="SMART" id="SM00345">
    <property type="entry name" value="HTH_GNTR"/>
    <property type="match status" value="1"/>
</dbReference>
<dbReference type="InterPro" id="IPR000524">
    <property type="entry name" value="Tscrpt_reg_HTH_GntR"/>
</dbReference>
<comment type="caution">
    <text evidence="5">The sequence shown here is derived from an EMBL/GenBank/DDBJ whole genome shotgun (WGS) entry which is preliminary data.</text>
</comment>
<dbReference type="Gene3D" id="1.10.10.10">
    <property type="entry name" value="Winged helix-like DNA-binding domain superfamily/Winged helix DNA-binding domain"/>
    <property type="match status" value="1"/>
</dbReference>
<dbReference type="InterPro" id="IPR036388">
    <property type="entry name" value="WH-like_DNA-bd_sf"/>
</dbReference>
<dbReference type="GO" id="GO:0003677">
    <property type="term" value="F:DNA binding"/>
    <property type="evidence" value="ECO:0007669"/>
    <property type="project" value="UniProtKB-KW"/>
</dbReference>
<sequence>MSNSLGDFREKDGMTKIAREALSDRAYEEILKGMADGTYMPMQPMVIRNLADNFGISVTPIREALQRLIAERLLVQLPNRSIVVPQMTVERFHHLLPMRIALEGMAAELATPLLTERDFAKIETLLNRIAETTLTFDARTYMKLNREFHFIIYEKSGNPELLQVIQGLWLKVGPVFNGLFDADHYREHANDEHRNILAAMKRRDAIGAREAMAEDLKLAAEALLPRLLLSPAD</sequence>
<evidence type="ECO:0000259" key="4">
    <source>
        <dbReference type="PROSITE" id="PS50949"/>
    </source>
</evidence>
<dbReference type="SUPFAM" id="SSF46785">
    <property type="entry name" value="Winged helix' DNA-binding domain"/>
    <property type="match status" value="1"/>
</dbReference>
<evidence type="ECO:0000256" key="2">
    <source>
        <dbReference type="ARBA" id="ARBA00023125"/>
    </source>
</evidence>
<dbReference type="Gene3D" id="1.20.120.530">
    <property type="entry name" value="GntR ligand-binding domain-like"/>
    <property type="match status" value="1"/>
</dbReference>
<protein>
    <submittedName>
        <fullName evidence="5">GntR family transcriptional regulator</fullName>
    </submittedName>
</protein>
<accession>A0A6L3Z2E5</accession>